<reference evidence="4" key="1">
    <citation type="submission" date="2017-02" db="UniProtKB">
        <authorList>
            <consortium name="WormBaseParasite"/>
        </authorList>
    </citation>
    <scope>IDENTIFICATION</scope>
</reference>
<evidence type="ECO:0000256" key="1">
    <source>
        <dbReference type="SAM" id="Phobius"/>
    </source>
</evidence>
<evidence type="ECO:0000313" key="2">
    <source>
        <dbReference type="EMBL" id="VDM24930.1"/>
    </source>
</evidence>
<dbReference type="AlphaFoldDB" id="A0A0R3WUK9"/>
<feature type="transmembrane region" description="Helical" evidence="1">
    <location>
        <begin position="63"/>
        <end position="85"/>
    </location>
</feature>
<proteinExistence type="predicted"/>
<keyword evidence="1" id="KW-0472">Membrane</keyword>
<evidence type="ECO:0000313" key="4">
    <source>
        <dbReference type="WBParaSite" id="TTAC_0000444901-mRNA-1"/>
    </source>
</evidence>
<dbReference type="EMBL" id="UYWX01004411">
    <property type="protein sequence ID" value="VDM24930.1"/>
    <property type="molecule type" value="Genomic_DNA"/>
</dbReference>
<evidence type="ECO:0000313" key="3">
    <source>
        <dbReference type="Proteomes" id="UP000274429"/>
    </source>
</evidence>
<accession>A0A0R3WUK9</accession>
<organism evidence="4">
    <name type="scientific">Hydatigena taeniaeformis</name>
    <name type="common">Feline tapeworm</name>
    <name type="synonym">Taenia taeniaeformis</name>
    <dbReference type="NCBI Taxonomy" id="6205"/>
    <lineage>
        <taxon>Eukaryota</taxon>
        <taxon>Metazoa</taxon>
        <taxon>Spiralia</taxon>
        <taxon>Lophotrochozoa</taxon>
        <taxon>Platyhelminthes</taxon>
        <taxon>Cestoda</taxon>
        <taxon>Eucestoda</taxon>
        <taxon>Cyclophyllidea</taxon>
        <taxon>Taeniidae</taxon>
        <taxon>Hydatigera</taxon>
    </lineage>
</organism>
<keyword evidence="3" id="KW-1185">Reference proteome</keyword>
<keyword evidence="1" id="KW-0812">Transmembrane</keyword>
<dbReference type="WBParaSite" id="TTAC_0000444901-mRNA-1">
    <property type="protein sequence ID" value="TTAC_0000444901-mRNA-1"/>
    <property type="gene ID" value="TTAC_0000444901"/>
</dbReference>
<protein>
    <submittedName>
        <fullName evidence="4">Transmembrane protein</fullName>
    </submittedName>
</protein>
<dbReference type="OrthoDB" id="10598943at2759"/>
<sequence length="148" mass="16556">MKEADIPSAQRLIALAPVQKRYNPEPPILQLMLGNHPVKQIKKLSQLPFSPPPLKTWDPALRINFFALLVDTPLILLLITLSFFIPPNRSLSVFGMTVIDAETEVNAVLLVNRIIPPFSSLSFLVCLSNSDPESLILPADETTLMYFF</sequence>
<name>A0A0R3WUK9_HYDTA</name>
<reference evidence="2 3" key="2">
    <citation type="submission" date="2018-11" db="EMBL/GenBank/DDBJ databases">
        <authorList>
            <consortium name="Pathogen Informatics"/>
        </authorList>
    </citation>
    <scope>NUCLEOTIDE SEQUENCE [LARGE SCALE GENOMIC DNA]</scope>
</reference>
<keyword evidence="1" id="KW-1133">Transmembrane helix</keyword>
<gene>
    <name evidence="2" type="ORF">TTAC_LOCUS4434</name>
</gene>
<dbReference type="Proteomes" id="UP000274429">
    <property type="component" value="Unassembled WGS sequence"/>
</dbReference>